<keyword evidence="3" id="KW-0732">Signal</keyword>
<feature type="domain" description="ENPP1-3/EXOG-like endonuclease/phosphodiesterase" evidence="4">
    <location>
        <begin position="31"/>
        <end position="212"/>
    </location>
</feature>
<dbReference type="PANTHER" id="PTHR13966:SF5">
    <property type="entry name" value="ENDONUCLEASE G, MITOCHONDRIAL"/>
    <property type="match status" value="1"/>
</dbReference>
<dbReference type="Proteomes" id="UP000282832">
    <property type="component" value="Unassembled WGS sequence"/>
</dbReference>
<keyword evidence="6" id="KW-0540">Nuclease</keyword>
<evidence type="ECO:0000256" key="3">
    <source>
        <dbReference type="SAM" id="SignalP"/>
    </source>
</evidence>
<evidence type="ECO:0000256" key="1">
    <source>
        <dbReference type="PIRSR" id="PIRSR640255-1"/>
    </source>
</evidence>
<dbReference type="InterPro" id="IPR020821">
    <property type="entry name" value="ENPP1-3/EXOG-like_nuc-like"/>
</dbReference>
<proteinExistence type="predicted"/>
<feature type="binding site" evidence="2">
    <location>
        <position position="124"/>
    </location>
    <ligand>
        <name>Mg(2+)</name>
        <dbReference type="ChEBI" id="CHEBI:18420"/>
        <note>catalytic</note>
    </ligand>
</feature>
<dbReference type="GO" id="GO:0016787">
    <property type="term" value="F:hydrolase activity"/>
    <property type="evidence" value="ECO:0007669"/>
    <property type="project" value="InterPro"/>
</dbReference>
<evidence type="ECO:0000259" key="5">
    <source>
        <dbReference type="SMART" id="SM00892"/>
    </source>
</evidence>
<dbReference type="SMART" id="SM00892">
    <property type="entry name" value="Endonuclease_NS"/>
    <property type="match status" value="1"/>
</dbReference>
<feature type="chain" id="PRO_5019219349" evidence="3">
    <location>
        <begin position="23"/>
        <end position="212"/>
    </location>
</feature>
<dbReference type="InterPro" id="IPR040255">
    <property type="entry name" value="Non-specific_endonuclease"/>
</dbReference>
<evidence type="ECO:0000313" key="6">
    <source>
        <dbReference type="EMBL" id="RVU26890.1"/>
    </source>
</evidence>
<accession>A0A437PXC5</accession>
<protein>
    <submittedName>
        <fullName evidence="6">DNA/RNA non-specific endonuclease</fullName>
    </submittedName>
</protein>
<organism evidence="6 7">
    <name type="scientific">Sandaracinomonas limnophila</name>
    <dbReference type="NCBI Taxonomy" id="1862386"/>
    <lineage>
        <taxon>Bacteria</taxon>
        <taxon>Pseudomonadati</taxon>
        <taxon>Bacteroidota</taxon>
        <taxon>Cytophagia</taxon>
        <taxon>Cytophagales</taxon>
        <taxon>Flectobacillaceae</taxon>
        <taxon>Sandaracinomonas</taxon>
    </lineage>
</organism>
<dbReference type="EMBL" id="SACY01000001">
    <property type="protein sequence ID" value="RVU26890.1"/>
    <property type="molecule type" value="Genomic_DNA"/>
</dbReference>
<dbReference type="InterPro" id="IPR044929">
    <property type="entry name" value="DNA/RNA_non-sp_Endonuclease_sf"/>
</dbReference>
<keyword evidence="2" id="KW-0479">Metal-binding</keyword>
<name>A0A437PXC5_9BACT</name>
<keyword evidence="7" id="KW-1185">Reference proteome</keyword>
<keyword evidence="6" id="KW-0378">Hydrolase</keyword>
<feature type="domain" description="DNA/RNA non-specific endonuclease/pyrophosphatase/phosphodiesterase" evidence="5">
    <location>
        <begin position="30"/>
        <end position="212"/>
    </location>
</feature>
<dbReference type="OrthoDB" id="9811262at2"/>
<comment type="caution">
    <text evidence="6">The sequence shown here is derived from an EMBL/GenBank/DDBJ whole genome shotgun (WGS) entry which is preliminary data.</text>
</comment>
<evidence type="ECO:0000313" key="7">
    <source>
        <dbReference type="Proteomes" id="UP000282832"/>
    </source>
</evidence>
<evidence type="ECO:0000256" key="2">
    <source>
        <dbReference type="PIRSR" id="PIRSR640255-2"/>
    </source>
</evidence>
<feature type="signal peptide" evidence="3">
    <location>
        <begin position="1"/>
        <end position="22"/>
    </location>
</feature>
<dbReference type="Pfam" id="PF01223">
    <property type="entry name" value="Endonuclease_NS"/>
    <property type="match status" value="1"/>
</dbReference>
<dbReference type="GO" id="GO:0003676">
    <property type="term" value="F:nucleic acid binding"/>
    <property type="evidence" value="ECO:0007669"/>
    <property type="project" value="InterPro"/>
</dbReference>
<dbReference type="InterPro" id="IPR044925">
    <property type="entry name" value="His-Me_finger_sf"/>
</dbReference>
<evidence type="ECO:0000259" key="4">
    <source>
        <dbReference type="SMART" id="SM00477"/>
    </source>
</evidence>
<dbReference type="GO" id="GO:0004519">
    <property type="term" value="F:endonuclease activity"/>
    <property type="evidence" value="ECO:0007669"/>
    <property type="project" value="UniProtKB-KW"/>
</dbReference>
<dbReference type="RefSeq" id="WP_127802441.1">
    <property type="nucleotide sequence ID" value="NZ_SACY01000001.1"/>
</dbReference>
<dbReference type="Gene3D" id="3.40.570.10">
    <property type="entry name" value="Extracellular Endonuclease, subunit A"/>
    <property type="match status" value="1"/>
</dbReference>
<dbReference type="PANTHER" id="PTHR13966">
    <property type="entry name" value="ENDONUCLEASE RELATED"/>
    <property type="match status" value="1"/>
</dbReference>
<dbReference type="GO" id="GO:0046872">
    <property type="term" value="F:metal ion binding"/>
    <property type="evidence" value="ECO:0007669"/>
    <property type="project" value="UniProtKB-KW"/>
</dbReference>
<dbReference type="AlphaFoldDB" id="A0A437PXC5"/>
<dbReference type="SMART" id="SM00477">
    <property type="entry name" value="NUC"/>
    <property type="match status" value="1"/>
</dbReference>
<dbReference type="SUPFAM" id="SSF54060">
    <property type="entry name" value="His-Me finger endonucleases"/>
    <property type="match status" value="1"/>
</dbReference>
<reference evidence="6 7" key="1">
    <citation type="submission" date="2019-01" db="EMBL/GenBank/DDBJ databases">
        <authorList>
            <person name="Chen W.-M."/>
        </authorList>
    </citation>
    <scope>NUCLEOTIDE SEQUENCE [LARGE SCALE GENOMIC DNA]</scope>
    <source>
        <strain evidence="6 7">FSY-15</strain>
    </source>
</reference>
<keyword evidence="6" id="KW-0255">Endonuclease</keyword>
<feature type="active site" description="Proton acceptor" evidence="1">
    <location>
        <position position="93"/>
    </location>
</feature>
<gene>
    <name evidence="6" type="ORF">EOJ36_02530</name>
</gene>
<sequence length="212" mass="24408">MLLLLLLLQLQGLLNISGATTASTSNYLEVKKGYIMSYNGNEGRANWVAWTLSATDIGPVPRSNDFREDKYLPSSFQKADSDDYKGSGYDRGHLCPSEDRTAQFYLNQETFLMSNMIPQTPEVNRGPWKFLEEYCRKLAKKGYFLSIYTGGIGSKDRLSGNNVPIPTYCWKVVKYDNQYICVWIPNTHSPNKNWRTYEISIDEMKKRTGYRF</sequence>
<dbReference type="InterPro" id="IPR001604">
    <property type="entry name" value="Endo_G_ENPP1-like_dom"/>
</dbReference>